<keyword evidence="2" id="KW-1185">Reference proteome</keyword>
<accession>A0ACB9DH51</accession>
<reference evidence="1 2" key="2">
    <citation type="journal article" date="2022" name="Mol. Ecol. Resour.">
        <title>The genomes of chicory, endive, great burdock and yacon provide insights into Asteraceae paleo-polyploidization history and plant inulin production.</title>
        <authorList>
            <person name="Fan W."/>
            <person name="Wang S."/>
            <person name="Wang H."/>
            <person name="Wang A."/>
            <person name="Jiang F."/>
            <person name="Liu H."/>
            <person name="Zhao H."/>
            <person name="Xu D."/>
            <person name="Zhang Y."/>
        </authorList>
    </citation>
    <scope>NUCLEOTIDE SEQUENCE [LARGE SCALE GENOMIC DNA]</scope>
    <source>
        <strain evidence="2">cv. Niubang</strain>
    </source>
</reference>
<dbReference type="EMBL" id="CM042049">
    <property type="protein sequence ID" value="KAI3745750.1"/>
    <property type="molecule type" value="Genomic_DNA"/>
</dbReference>
<organism evidence="1 2">
    <name type="scientific">Arctium lappa</name>
    <name type="common">Greater burdock</name>
    <name type="synonym">Lappa major</name>
    <dbReference type="NCBI Taxonomy" id="4217"/>
    <lineage>
        <taxon>Eukaryota</taxon>
        <taxon>Viridiplantae</taxon>
        <taxon>Streptophyta</taxon>
        <taxon>Embryophyta</taxon>
        <taxon>Tracheophyta</taxon>
        <taxon>Spermatophyta</taxon>
        <taxon>Magnoliopsida</taxon>
        <taxon>eudicotyledons</taxon>
        <taxon>Gunneridae</taxon>
        <taxon>Pentapetalae</taxon>
        <taxon>asterids</taxon>
        <taxon>campanulids</taxon>
        <taxon>Asterales</taxon>
        <taxon>Asteraceae</taxon>
        <taxon>Carduoideae</taxon>
        <taxon>Cardueae</taxon>
        <taxon>Arctiinae</taxon>
        <taxon>Arctium</taxon>
    </lineage>
</organism>
<dbReference type="Proteomes" id="UP001055879">
    <property type="component" value="Linkage Group LG03"/>
</dbReference>
<evidence type="ECO:0000313" key="2">
    <source>
        <dbReference type="Proteomes" id="UP001055879"/>
    </source>
</evidence>
<gene>
    <name evidence="1" type="ORF">L6452_08157</name>
</gene>
<sequence>MDGPEPMVIVYTMSANRSRTYGCAALFYIVYYLFERLFDNLEAVNVPLATIGVKVVDRGGCFLRPLSRPTTKFEDRNAAPIPQSSIPSTPWAEPLTSQGCPCPPSNSIAANGDNAAVPAAVYIVGRGTKRYYCTSIRFSFFPHAGFVVILPACLLGRTSAAHVVLVNFPLLVKDKLFATISKELPGLL</sequence>
<name>A0ACB9DH51_ARCLA</name>
<proteinExistence type="predicted"/>
<protein>
    <submittedName>
        <fullName evidence="1">Uncharacterized protein</fullName>
    </submittedName>
</protein>
<evidence type="ECO:0000313" key="1">
    <source>
        <dbReference type="EMBL" id="KAI3745750.1"/>
    </source>
</evidence>
<comment type="caution">
    <text evidence="1">The sequence shown here is derived from an EMBL/GenBank/DDBJ whole genome shotgun (WGS) entry which is preliminary data.</text>
</comment>
<reference evidence="2" key="1">
    <citation type="journal article" date="2022" name="Mol. Ecol. Resour.">
        <title>The genomes of chicory, endive, great burdock and yacon provide insights into Asteraceae palaeo-polyploidization history and plant inulin production.</title>
        <authorList>
            <person name="Fan W."/>
            <person name="Wang S."/>
            <person name="Wang H."/>
            <person name="Wang A."/>
            <person name="Jiang F."/>
            <person name="Liu H."/>
            <person name="Zhao H."/>
            <person name="Xu D."/>
            <person name="Zhang Y."/>
        </authorList>
    </citation>
    <scope>NUCLEOTIDE SEQUENCE [LARGE SCALE GENOMIC DNA]</scope>
    <source>
        <strain evidence="2">cv. Niubang</strain>
    </source>
</reference>